<dbReference type="EMBL" id="JBDJPC010000005">
    <property type="protein sequence ID" value="KAL1500972.1"/>
    <property type="molecule type" value="Genomic_DNA"/>
</dbReference>
<evidence type="ECO:0000256" key="7">
    <source>
        <dbReference type="ARBA" id="ARBA00023180"/>
    </source>
</evidence>
<feature type="signal peptide" evidence="9">
    <location>
        <begin position="1"/>
        <end position="21"/>
    </location>
</feature>
<keyword evidence="3" id="KW-0812">Transmembrane</keyword>
<evidence type="ECO:0000256" key="1">
    <source>
        <dbReference type="ARBA" id="ARBA00004589"/>
    </source>
</evidence>
<keyword evidence="5" id="KW-1133">Transmembrane helix</keyword>
<evidence type="ECO:0000256" key="2">
    <source>
        <dbReference type="ARBA" id="ARBA00022622"/>
    </source>
</evidence>
<evidence type="ECO:0000313" key="10">
    <source>
        <dbReference type="EMBL" id="KAL1500972.1"/>
    </source>
</evidence>
<gene>
    <name evidence="10" type="ORF">ABEB36_006382</name>
</gene>
<evidence type="ECO:0000256" key="6">
    <source>
        <dbReference type="ARBA" id="ARBA00023136"/>
    </source>
</evidence>
<evidence type="ECO:0000256" key="3">
    <source>
        <dbReference type="ARBA" id="ARBA00022692"/>
    </source>
</evidence>
<dbReference type="Proteomes" id="UP001566132">
    <property type="component" value="Unassembled WGS sequence"/>
</dbReference>
<evidence type="ECO:0000313" key="11">
    <source>
        <dbReference type="Proteomes" id="UP001566132"/>
    </source>
</evidence>
<feature type="chain" id="PRO_5044753255" description="Protein sleepless" evidence="9">
    <location>
        <begin position="22"/>
        <end position="136"/>
    </location>
</feature>
<dbReference type="PANTHER" id="PTHR33562">
    <property type="entry name" value="ATILLA, ISOFORM B-RELATED-RELATED"/>
    <property type="match status" value="1"/>
</dbReference>
<comment type="subcellular location">
    <subcellularLocation>
        <location evidence="1">Membrane</location>
        <topology evidence="1">Lipid-anchor</topology>
        <topology evidence="1">GPI-anchor</topology>
    </subcellularLocation>
</comment>
<organism evidence="10 11">
    <name type="scientific">Hypothenemus hampei</name>
    <name type="common">Coffee berry borer</name>
    <dbReference type="NCBI Taxonomy" id="57062"/>
    <lineage>
        <taxon>Eukaryota</taxon>
        <taxon>Metazoa</taxon>
        <taxon>Ecdysozoa</taxon>
        <taxon>Arthropoda</taxon>
        <taxon>Hexapoda</taxon>
        <taxon>Insecta</taxon>
        <taxon>Pterygota</taxon>
        <taxon>Neoptera</taxon>
        <taxon>Endopterygota</taxon>
        <taxon>Coleoptera</taxon>
        <taxon>Polyphaga</taxon>
        <taxon>Cucujiformia</taxon>
        <taxon>Curculionidae</taxon>
        <taxon>Scolytinae</taxon>
        <taxon>Hypothenemus</taxon>
    </lineage>
</organism>
<name>A0ABD1EQD3_HYPHA</name>
<dbReference type="InterPro" id="IPR050975">
    <property type="entry name" value="Sleep_regulator"/>
</dbReference>
<evidence type="ECO:0000256" key="4">
    <source>
        <dbReference type="ARBA" id="ARBA00022729"/>
    </source>
</evidence>
<dbReference type="InterPro" id="IPR031424">
    <property type="entry name" value="QVR-like"/>
</dbReference>
<dbReference type="GO" id="GO:0098552">
    <property type="term" value="C:side of membrane"/>
    <property type="evidence" value="ECO:0007669"/>
    <property type="project" value="UniProtKB-KW"/>
</dbReference>
<keyword evidence="11" id="KW-1185">Reference proteome</keyword>
<evidence type="ECO:0000256" key="8">
    <source>
        <dbReference type="ARBA" id="ARBA00023288"/>
    </source>
</evidence>
<evidence type="ECO:0000256" key="9">
    <source>
        <dbReference type="SAM" id="SignalP"/>
    </source>
</evidence>
<dbReference type="AlphaFoldDB" id="A0ABD1EQD3"/>
<accession>A0ABD1EQD3</accession>
<keyword evidence="8" id="KW-0449">Lipoprotein</keyword>
<keyword evidence="2" id="KW-0336">GPI-anchor</keyword>
<keyword evidence="4 9" id="KW-0732">Signal</keyword>
<keyword evidence="6" id="KW-0472">Membrane</keyword>
<protein>
    <recommendedName>
        <fullName evidence="12">Protein sleepless</fullName>
    </recommendedName>
</protein>
<feature type="non-terminal residue" evidence="10">
    <location>
        <position position="136"/>
    </location>
</feature>
<evidence type="ECO:0000256" key="5">
    <source>
        <dbReference type="ARBA" id="ARBA00022989"/>
    </source>
</evidence>
<sequence length="136" mass="15847">MYDRILFSMVIAFVVLENVNCLLCYECTESDQVYCGEYFSRNNVNVTDCSRSIYTADTIDQQYSCMFLKETDLTNNNSIYTRRCNAKNLNDTCEDIIQKNRNSTGRTIRTECRQCEEDFCNSSNVFVHQHICTIMA</sequence>
<dbReference type="Pfam" id="PF17064">
    <property type="entry name" value="QVR"/>
    <property type="match status" value="1"/>
</dbReference>
<proteinExistence type="predicted"/>
<evidence type="ECO:0008006" key="12">
    <source>
        <dbReference type="Google" id="ProtNLM"/>
    </source>
</evidence>
<keyword evidence="7" id="KW-0325">Glycoprotein</keyword>
<reference evidence="10 11" key="1">
    <citation type="submission" date="2024-05" db="EMBL/GenBank/DDBJ databases">
        <title>Genetic variation in Jamaican populations of the coffee berry borer (Hypothenemus hampei).</title>
        <authorList>
            <person name="Errbii M."/>
            <person name="Myrie A."/>
        </authorList>
    </citation>
    <scope>NUCLEOTIDE SEQUENCE [LARGE SCALE GENOMIC DNA]</scope>
    <source>
        <strain evidence="10">JA-Hopewell-2020-01-JO</strain>
        <tissue evidence="10">Whole body</tissue>
    </source>
</reference>
<comment type="caution">
    <text evidence="10">The sequence shown here is derived from an EMBL/GenBank/DDBJ whole genome shotgun (WGS) entry which is preliminary data.</text>
</comment>